<dbReference type="Proteomes" id="UP000271337">
    <property type="component" value="Unassembled WGS sequence"/>
</dbReference>
<gene>
    <name evidence="2" type="ORF">D0867_00826</name>
    <name evidence="1" type="ORF">D0869_14738</name>
</gene>
<sequence length="214" mass="24666">SNTNLFFQSPFRYSSISRLIQRTRRAIPSTTGDMADVTEPCREEYCAHEEWTEGCIACDYIDAFEYRIDPLKTVYSYLAEHPWEPWPRAFQDLVGPQVEELYAPVHRAFPDDLGVGMFVREGHSSKAKQEQGSDEAGGNTFTTPLDRSWQWRDFELEDRKQRQSTMLVTCIFLYHMPCNASISLWFLGRTLCPLSKVSVPIDACQPKFDCPDQS</sequence>
<evidence type="ECO:0000313" key="3">
    <source>
        <dbReference type="Proteomes" id="UP000271337"/>
    </source>
</evidence>
<name>A0A3M6W1D3_HORWE</name>
<dbReference type="VEuPathDB" id="FungiDB:BTJ68_08540"/>
<dbReference type="Proteomes" id="UP000281245">
    <property type="component" value="Unassembled WGS sequence"/>
</dbReference>
<evidence type="ECO:0000313" key="1">
    <source>
        <dbReference type="EMBL" id="RMX72319.1"/>
    </source>
</evidence>
<feature type="non-terminal residue" evidence="1">
    <location>
        <position position="1"/>
    </location>
</feature>
<dbReference type="AlphaFoldDB" id="A0A3M6W1D3"/>
<comment type="caution">
    <text evidence="1">The sequence shown here is derived from an EMBL/GenBank/DDBJ whole genome shotgun (WGS) entry which is preliminary data.</text>
</comment>
<organism evidence="1 4">
    <name type="scientific">Hortaea werneckii</name>
    <name type="common">Black yeast</name>
    <name type="synonym">Cladosporium werneckii</name>
    <dbReference type="NCBI Taxonomy" id="91943"/>
    <lineage>
        <taxon>Eukaryota</taxon>
        <taxon>Fungi</taxon>
        <taxon>Dikarya</taxon>
        <taxon>Ascomycota</taxon>
        <taxon>Pezizomycotina</taxon>
        <taxon>Dothideomycetes</taxon>
        <taxon>Dothideomycetidae</taxon>
        <taxon>Mycosphaerellales</taxon>
        <taxon>Teratosphaeriaceae</taxon>
        <taxon>Hortaea</taxon>
    </lineage>
</organism>
<dbReference type="EMBL" id="QWIL01000042">
    <property type="protein sequence ID" value="RMY25277.1"/>
    <property type="molecule type" value="Genomic_DNA"/>
</dbReference>
<protein>
    <submittedName>
        <fullName evidence="1">Uncharacterized protein</fullName>
    </submittedName>
</protein>
<dbReference type="EMBL" id="QWIJ01002244">
    <property type="protein sequence ID" value="RMX72319.1"/>
    <property type="molecule type" value="Genomic_DNA"/>
</dbReference>
<reference evidence="3 4" key="1">
    <citation type="journal article" date="2018" name="BMC Genomics">
        <title>Genomic evidence for intraspecific hybridization in a clonal and extremely halotolerant yeast.</title>
        <authorList>
            <person name="Gostincar C."/>
            <person name="Stajich J.E."/>
            <person name="Zupancic J."/>
            <person name="Zalar P."/>
            <person name="Gunde-Cimerman N."/>
        </authorList>
    </citation>
    <scope>NUCLEOTIDE SEQUENCE [LARGE SCALE GENOMIC DNA]</scope>
    <source>
        <strain evidence="1 4">EXF-6656</strain>
        <strain evidence="2 3">EXF-6669</strain>
    </source>
</reference>
<evidence type="ECO:0000313" key="4">
    <source>
        <dbReference type="Proteomes" id="UP000281245"/>
    </source>
</evidence>
<accession>A0A3M6W1D3</accession>
<evidence type="ECO:0000313" key="2">
    <source>
        <dbReference type="EMBL" id="RMY25277.1"/>
    </source>
</evidence>
<dbReference type="OrthoDB" id="3912467at2759"/>
<proteinExistence type="predicted"/>